<protein>
    <submittedName>
        <fullName evidence="1">Uncharacterized protein</fullName>
    </submittedName>
</protein>
<organism evidence="1 2">
    <name type="scientific">Persea americana</name>
    <name type="common">Avocado</name>
    <dbReference type="NCBI Taxonomy" id="3435"/>
    <lineage>
        <taxon>Eukaryota</taxon>
        <taxon>Viridiplantae</taxon>
        <taxon>Streptophyta</taxon>
        <taxon>Embryophyta</taxon>
        <taxon>Tracheophyta</taxon>
        <taxon>Spermatophyta</taxon>
        <taxon>Magnoliopsida</taxon>
        <taxon>Magnoliidae</taxon>
        <taxon>Laurales</taxon>
        <taxon>Lauraceae</taxon>
        <taxon>Persea</taxon>
    </lineage>
</organism>
<evidence type="ECO:0000313" key="2">
    <source>
        <dbReference type="Proteomes" id="UP001234297"/>
    </source>
</evidence>
<evidence type="ECO:0000313" key="1">
    <source>
        <dbReference type="EMBL" id="KAJ8629384.1"/>
    </source>
</evidence>
<accession>A0ACC2L8M0</accession>
<name>A0ACC2L8M0_PERAE</name>
<proteinExistence type="predicted"/>
<gene>
    <name evidence="1" type="ORF">MRB53_022707</name>
</gene>
<dbReference type="EMBL" id="CM056815">
    <property type="protein sequence ID" value="KAJ8629384.1"/>
    <property type="molecule type" value="Genomic_DNA"/>
</dbReference>
<sequence>MSEKEEHSPPDPFPILTIPNPSPPNTQLQLLQNHLDSLLQPPHGHHPRSPPLAVKTPIRSPKSYASCFSPWYFLLPQLLPLSFGKKEN</sequence>
<keyword evidence="2" id="KW-1185">Reference proteome</keyword>
<reference evidence="1 2" key="1">
    <citation type="journal article" date="2022" name="Hortic Res">
        <title>A haplotype resolved chromosomal level avocado genome allows analysis of novel avocado genes.</title>
        <authorList>
            <person name="Nath O."/>
            <person name="Fletcher S.J."/>
            <person name="Hayward A."/>
            <person name="Shaw L.M."/>
            <person name="Masouleh A.K."/>
            <person name="Furtado A."/>
            <person name="Henry R.J."/>
            <person name="Mitter N."/>
        </authorList>
    </citation>
    <scope>NUCLEOTIDE SEQUENCE [LARGE SCALE GENOMIC DNA]</scope>
    <source>
        <strain evidence="2">cv. Hass</strain>
    </source>
</reference>
<comment type="caution">
    <text evidence="1">The sequence shown here is derived from an EMBL/GenBank/DDBJ whole genome shotgun (WGS) entry which is preliminary data.</text>
</comment>
<dbReference type="Proteomes" id="UP001234297">
    <property type="component" value="Chromosome 7"/>
</dbReference>